<dbReference type="Proteomes" id="UP000521227">
    <property type="component" value="Unassembled WGS sequence"/>
</dbReference>
<sequence length="670" mass="73392">MAVEPHTSVRLHQCLFGYDNGHRLLSTSHKLPDDAAALLLQHSDLVPGLSGSQFDSYWTGLPLSAAKVYALMRTWPAPEMPRPGCVWTHVILIALADMARFPDLGVLNSVLTRPSVSPNYSSYAGPLAIDPTEPSVRTPFSIQNGLSVVRALYAPGASGVVMDQGEPLDAAVFAAWSQQWPRLRRAFSFRTAGPANEPSAARFDLRITRDALASSPPARTSSADARADWEDAAVDDLTALEVTPYRRFLWRYGSDMRRGREKYRFLAQLFLTTRVPAFDARTFDRTLGLVAEVLPEPDDGKLLKDDFLSCGRSPYSLLPPASAVDALRYVVEHPDLKALPAVPEATFAALVDSWPARAADVLGLAESAANSDEATFEKILKPLAATAEPASFIGLSRDHSVVRKRVVMENPALLDSADLGTLPADELLDLLTVLPDSEDLASKVLGRLLCVDNADVAATFTDRFLSVTENQVFGALVAEQAHSKPLLPHVWPDAVRQRSPDLAAHILNRVATTTELGVLVGWLGSNVTSGLRASPAVWAETLRRAQDDVRGPARQRLLSYLLALALARPSPGCEPLFEVAFESVHADIWSSRLPYDAFDALSRFLPNLYWWDQWDTCRRLRLAVARAYVSADLDPRSFRRLTSDAGLFDRLVDAVPDTGAGRRYLKRVSG</sequence>
<dbReference type="EMBL" id="JACHIJ010000002">
    <property type="protein sequence ID" value="MBB5051784.1"/>
    <property type="molecule type" value="Genomic_DNA"/>
</dbReference>
<name>A0A840MZE1_9BRAD</name>
<proteinExistence type="predicted"/>
<dbReference type="Pfam" id="PF20012">
    <property type="entry name" value="GAP1-N1"/>
    <property type="match status" value="1"/>
</dbReference>
<dbReference type="RefSeq" id="WP_184083847.1">
    <property type="nucleotide sequence ID" value="NZ_JACHIJ010000002.1"/>
</dbReference>
<evidence type="ECO:0000313" key="2">
    <source>
        <dbReference type="Proteomes" id="UP000521227"/>
    </source>
</evidence>
<comment type="caution">
    <text evidence="1">The sequence shown here is derived from an EMBL/GenBank/DDBJ whole genome shotgun (WGS) entry which is preliminary data.</text>
</comment>
<accession>A0A840MZE1</accession>
<gene>
    <name evidence="1" type="ORF">HNQ36_001738</name>
</gene>
<reference evidence="1 2" key="1">
    <citation type="submission" date="2020-08" db="EMBL/GenBank/DDBJ databases">
        <title>Genomic Encyclopedia of Type Strains, Phase IV (KMG-IV): sequencing the most valuable type-strain genomes for metagenomic binning, comparative biology and taxonomic classification.</title>
        <authorList>
            <person name="Goeker M."/>
        </authorList>
    </citation>
    <scope>NUCLEOTIDE SEQUENCE [LARGE SCALE GENOMIC DNA]</scope>
    <source>
        <strain evidence="1 2">DSM 17498</strain>
    </source>
</reference>
<evidence type="ECO:0000313" key="1">
    <source>
        <dbReference type="EMBL" id="MBB5051784.1"/>
    </source>
</evidence>
<organism evidence="1 2">
    <name type="scientific">Afipia massiliensis</name>
    <dbReference type="NCBI Taxonomy" id="211460"/>
    <lineage>
        <taxon>Bacteria</taxon>
        <taxon>Pseudomonadati</taxon>
        <taxon>Pseudomonadota</taxon>
        <taxon>Alphaproteobacteria</taxon>
        <taxon>Hyphomicrobiales</taxon>
        <taxon>Nitrobacteraceae</taxon>
        <taxon>Afipia</taxon>
    </lineage>
</organism>
<protein>
    <submittedName>
        <fullName evidence="1">Uncharacterized protein</fullName>
    </submittedName>
</protein>
<dbReference type="AlphaFoldDB" id="A0A840MZE1"/>